<dbReference type="GeneID" id="24893328"/>
<dbReference type="AlphaFoldDB" id="A0A0E3WZ94"/>
<accession>A0A0E3WZ94</accession>
<dbReference type="Proteomes" id="UP000033048">
    <property type="component" value="Chromosome"/>
</dbReference>
<sequence>METAKKEFQNLVYQSMKSYGLDELSSKLLAVLYSAPDPLTLDDLSKMSGYSFSAVSASMKLLSGVKLVEKTKRSGSKKLYFSVQRDMLTLSINAIKSKNEHMVVPAIQNLPAMIERCRNSDAEESEEMLNIIEDYYQQMVALELIFKKLIEYTENIRTEVNKR</sequence>
<keyword evidence="2 4" id="KW-0238">DNA-binding</keyword>
<evidence type="ECO:0000256" key="2">
    <source>
        <dbReference type="ARBA" id="ARBA00023125"/>
    </source>
</evidence>
<evidence type="ECO:0000313" key="6">
    <source>
        <dbReference type="Proteomes" id="UP000033048"/>
    </source>
</evidence>
<gene>
    <name evidence="5" type="ORF">MCMEM_0811</name>
</gene>
<evidence type="ECO:0000256" key="1">
    <source>
        <dbReference type="ARBA" id="ARBA00023015"/>
    </source>
</evidence>
<dbReference type="EMBL" id="CP009518">
    <property type="protein sequence ID" value="AKB84864.1"/>
    <property type="molecule type" value="Genomic_DNA"/>
</dbReference>
<name>A0A0E3WZ94_METMT</name>
<dbReference type="KEGG" id="mmet:MCMEM_0811"/>
<evidence type="ECO:0000313" key="5">
    <source>
        <dbReference type="EMBL" id="AKB84864.1"/>
    </source>
</evidence>
<evidence type="ECO:0000256" key="3">
    <source>
        <dbReference type="ARBA" id="ARBA00023163"/>
    </source>
</evidence>
<dbReference type="OrthoDB" id="85881at2157"/>
<reference evidence="5 6" key="1">
    <citation type="submission" date="2014-07" db="EMBL/GenBank/DDBJ databases">
        <title>Methanogenic archaea and the global carbon cycle.</title>
        <authorList>
            <person name="Henriksen J.R."/>
            <person name="Luke J."/>
            <person name="Reinhart S."/>
            <person name="Benedict M.N."/>
            <person name="Youngblut N.D."/>
            <person name="Metcalf M.E."/>
            <person name="Whitaker R.J."/>
            <person name="Metcalf W.W."/>
        </authorList>
    </citation>
    <scope>NUCLEOTIDE SEQUENCE [LARGE SCALE GENOMIC DNA]</scope>
    <source>
        <strain evidence="5 6">MM1</strain>
    </source>
</reference>
<dbReference type="RefSeq" id="WP_048205023.1">
    <property type="nucleotide sequence ID" value="NZ_CP009518.1"/>
</dbReference>
<dbReference type="InterPro" id="IPR036390">
    <property type="entry name" value="WH_DNA-bd_sf"/>
</dbReference>
<protein>
    <recommendedName>
        <fullName evidence="4">HTH-type transcriptional regulator</fullName>
    </recommendedName>
</protein>
<proteinExistence type="inferred from homology"/>
<dbReference type="HOGENOM" id="CLU_126375_0_0_2"/>
<dbReference type="InterPro" id="IPR052362">
    <property type="entry name" value="HTH-GbsR_regulator"/>
</dbReference>
<evidence type="ECO:0000256" key="4">
    <source>
        <dbReference type="PIRNR" id="PIRNR006707"/>
    </source>
</evidence>
<dbReference type="GO" id="GO:0003677">
    <property type="term" value="F:DNA binding"/>
    <property type="evidence" value="ECO:0007669"/>
    <property type="project" value="UniProtKB-UniRule"/>
</dbReference>
<comment type="similarity">
    <text evidence="4">Belongs to the GbsR family.</text>
</comment>
<keyword evidence="6" id="KW-1185">Reference proteome</keyword>
<dbReference type="PANTHER" id="PTHR38465">
    <property type="entry name" value="HTH-TYPE TRANSCRIPTIONAL REGULATOR MJ1563-RELATED"/>
    <property type="match status" value="1"/>
</dbReference>
<dbReference type="InterPro" id="IPR026282">
    <property type="entry name" value="MJ1563"/>
</dbReference>
<dbReference type="SUPFAM" id="SSF46785">
    <property type="entry name" value="Winged helix' DNA-binding domain"/>
    <property type="match status" value="1"/>
</dbReference>
<dbReference type="PANTHER" id="PTHR38465:SF1">
    <property type="entry name" value="HTH-TYPE TRANSCRIPTIONAL REGULATOR MJ1563-RELATED"/>
    <property type="match status" value="1"/>
</dbReference>
<dbReference type="STRING" id="1434104.MCMEM_0811"/>
<keyword evidence="3 4" id="KW-0804">Transcription</keyword>
<dbReference type="Gene3D" id="1.10.10.10">
    <property type="entry name" value="Winged helix-like DNA-binding domain superfamily/Winged helix DNA-binding domain"/>
    <property type="match status" value="1"/>
</dbReference>
<dbReference type="InterPro" id="IPR036388">
    <property type="entry name" value="WH-like_DNA-bd_sf"/>
</dbReference>
<keyword evidence="1 4" id="KW-0805">Transcription regulation</keyword>
<organism evidence="5 6">
    <name type="scientific">Methanococcoides methylutens MM1</name>
    <dbReference type="NCBI Taxonomy" id="1434104"/>
    <lineage>
        <taxon>Archaea</taxon>
        <taxon>Methanobacteriati</taxon>
        <taxon>Methanobacteriota</taxon>
        <taxon>Stenosarchaea group</taxon>
        <taxon>Methanomicrobia</taxon>
        <taxon>Methanosarcinales</taxon>
        <taxon>Methanosarcinaceae</taxon>
        <taxon>Methanococcoides</taxon>
    </lineage>
</organism>
<dbReference type="PIRSF" id="PIRSF006707">
    <property type="entry name" value="MJ1563"/>
    <property type="match status" value="1"/>
</dbReference>